<name>A0A5C5VAW2_9BACT</name>
<dbReference type="PANTHER" id="PTHR43044">
    <property type="match status" value="1"/>
</dbReference>
<feature type="transmembrane region" description="Helical" evidence="1">
    <location>
        <begin position="63"/>
        <end position="82"/>
    </location>
</feature>
<evidence type="ECO:0000313" key="3">
    <source>
        <dbReference type="Proteomes" id="UP000318878"/>
    </source>
</evidence>
<gene>
    <name evidence="2" type="ORF">Enr8_22370</name>
</gene>
<protein>
    <recommendedName>
        <fullName evidence="4">Quinol:cytochrome C oxidoreductase</fullName>
    </recommendedName>
</protein>
<reference evidence="2 3" key="1">
    <citation type="submission" date="2019-02" db="EMBL/GenBank/DDBJ databases">
        <title>Deep-cultivation of Planctomycetes and their phenomic and genomic characterization uncovers novel biology.</title>
        <authorList>
            <person name="Wiegand S."/>
            <person name="Jogler M."/>
            <person name="Boedeker C."/>
            <person name="Pinto D."/>
            <person name="Vollmers J."/>
            <person name="Rivas-Marin E."/>
            <person name="Kohn T."/>
            <person name="Peeters S.H."/>
            <person name="Heuer A."/>
            <person name="Rast P."/>
            <person name="Oberbeckmann S."/>
            <person name="Bunk B."/>
            <person name="Jeske O."/>
            <person name="Meyerdierks A."/>
            <person name="Storesund J.E."/>
            <person name="Kallscheuer N."/>
            <person name="Luecker S."/>
            <person name="Lage O.M."/>
            <person name="Pohl T."/>
            <person name="Merkel B.J."/>
            <person name="Hornburger P."/>
            <person name="Mueller R.-W."/>
            <person name="Bruemmer F."/>
            <person name="Labrenz M."/>
            <person name="Spormann A.M."/>
            <person name="Op Den Camp H."/>
            <person name="Overmann J."/>
            <person name="Amann R."/>
            <person name="Jetten M.S.M."/>
            <person name="Mascher T."/>
            <person name="Medema M.H."/>
            <person name="Devos D.P."/>
            <person name="Kaster A.-K."/>
            <person name="Ovreas L."/>
            <person name="Rohde M."/>
            <person name="Galperin M.Y."/>
            <person name="Jogler C."/>
        </authorList>
    </citation>
    <scope>NUCLEOTIDE SEQUENCE [LARGE SCALE GENOMIC DNA]</scope>
    <source>
        <strain evidence="2 3">Enr8</strain>
    </source>
</reference>
<evidence type="ECO:0008006" key="4">
    <source>
        <dbReference type="Google" id="ProtNLM"/>
    </source>
</evidence>
<dbReference type="EMBL" id="SJPF01000002">
    <property type="protein sequence ID" value="TWT34822.1"/>
    <property type="molecule type" value="Genomic_DNA"/>
</dbReference>
<dbReference type="RefSeq" id="WP_146431390.1">
    <property type="nucleotide sequence ID" value="NZ_SJPF01000002.1"/>
</dbReference>
<evidence type="ECO:0000313" key="2">
    <source>
        <dbReference type="EMBL" id="TWT34822.1"/>
    </source>
</evidence>
<proteinExistence type="predicted"/>
<feature type="transmembrane region" description="Helical" evidence="1">
    <location>
        <begin position="193"/>
        <end position="212"/>
    </location>
</feature>
<feature type="transmembrane region" description="Helical" evidence="1">
    <location>
        <begin position="367"/>
        <end position="390"/>
    </location>
</feature>
<dbReference type="Proteomes" id="UP000318878">
    <property type="component" value="Unassembled WGS sequence"/>
</dbReference>
<feature type="transmembrane region" description="Helical" evidence="1">
    <location>
        <begin position="21"/>
        <end position="43"/>
    </location>
</feature>
<comment type="caution">
    <text evidence="2">The sequence shown here is derived from an EMBL/GenBank/DDBJ whole genome shotgun (WGS) entry which is preliminary data.</text>
</comment>
<organism evidence="2 3">
    <name type="scientific">Blastopirellula retiformator</name>
    <dbReference type="NCBI Taxonomy" id="2527970"/>
    <lineage>
        <taxon>Bacteria</taxon>
        <taxon>Pseudomonadati</taxon>
        <taxon>Planctomycetota</taxon>
        <taxon>Planctomycetia</taxon>
        <taxon>Pirellulales</taxon>
        <taxon>Pirellulaceae</taxon>
        <taxon>Blastopirellula</taxon>
    </lineage>
</organism>
<feature type="transmembrane region" description="Helical" evidence="1">
    <location>
        <begin position="266"/>
        <end position="284"/>
    </location>
</feature>
<evidence type="ECO:0000256" key="1">
    <source>
        <dbReference type="SAM" id="Phobius"/>
    </source>
</evidence>
<dbReference type="PANTHER" id="PTHR43044:SF1">
    <property type="entry name" value="QUINOL:CYTOCHROME C OXIDOREDUCTASE QUINONE-BINDING SUBUNIT 2"/>
    <property type="match status" value="1"/>
</dbReference>
<dbReference type="OrthoDB" id="140980at2"/>
<accession>A0A5C5VAW2</accession>
<sequence>MGHHKKEIKVANDESVRLGEGLRSVLMVGGYAAGLAGLLVALVMGMVEGDRLRHFFFSYLTNYLFFLSIALGALGFIALQHLTRAGWSASVRRITEIIAMTLAPMALLFVPILFSVLSGSDSLFSWNSAEAMEHNPVLAGKAPYLNSFFFAIRAVIYFAVWILAARFFFAKSTAQDESGDPELTLRMEKKSPLVVFAFALTVTFASIDWAMSLDPMWFSTMFGVYFFAGAMLAFFSFTLICCSTLQSWGKLTEVITVDRYHDLSKFIWGFTLFWGYIAFSQYLLYWYGNIPEETVWYLVRQNAAWRNVSLLLLFGQFIIPFFGTMSRHVRRNRPLMVGWATFILVMHWFDIYWLVMPQFSPDALPLGLMELACLIGLGGFFIGNLAWIAAERPLLALRDPRLTEALTLENL</sequence>
<keyword evidence="3" id="KW-1185">Reference proteome</keyword>
<keyword evidence="1" id="KW-0472">Membrane</keyword>
<feature type="transmembrane region" description="Helical" evidence="1">
    <location>
        <begin position="304"/>
        <end position="323"/>
    </location>
</feature>
<feature type="transmembrane region" description="Helical" evidence="1">
    <location>
        <begin position="224"/>
        <end position="245"/>
    </location>
</feature>
<feature type="transmembrane region" description="Helical" evidence="1">
    <location>
        <begin position="148"/>
        <end position="169"/>
    </location>
</feature>
<feature type="transmembrane region" description="Helical" evidence="1">
    <location>
        <begin position="335"/>
        <end position="355"/>
    </location>
</feature>
<keyword evidence="1" id="KW-0812">Transmembrane</keyword>
<feature type="transmembrane region" description="Helical" evidence="1">
    <location>
        <begin position="94"/>
        <end position="117"/>
    </location>
</feature>
<dbReference type="AlphaFoldDB" id="A0A5C5VAW2"/>
<keyword evidence="1" id="KW-1133">Transmembrane helix</keyword>